<sequence length="335" mass="38318">MDVVWGWIPFSLAVWSGFFLGLLHTLMPCEDKFIFCFYAFGVSRDWKQAFRIVNFYGFGLFLTNLIIGAILSYISSILGQTLLENLEEYRFLINALSGIFLIISGLIMLFQVLKKKYWPHSDQLQELIENLPTLRSRKRTGFLLGVLAGIPPCIFEIGVYTYASLTSATNGWGNGVWIVFFFGIGTWLGLIPLAILGTMSGKLSKVMQKSSMARFHFKISRNKKKKKDESHETEAIESNTTDSEQTKSSFNLEIISAGFMIVIGIIFLIFAILNINIIPLEEVPRTTWPFNEDNVHYFWIGSLILFILGILTYVFTNQVKKSKFREEEKFLETIK</sequence>
<dbReference type="AlphaFoldDB" id="A0A5B9DGS3"/>
<reference evidence="1 2" key="2">
    <citation type="journal article" date="2024" name="Int. J. Syst. Evol. Microbiol.">
        <title>Promethearchaeum syntrophicum gen. nov., sp. nov., an anaerobic, obligately syntrophic archaeon, the first isolate of the lineage 'Asgard' archaea, and proposal of the new archaeal phylum Promethearchaeota phyl. nov. and kingdom Promethearchaeati regn. nov.</title>
        <authorList>
            <person name="Imachi H."/>
            <person name="Nobu M.K."/>
            <person name="Kato S."/>
            <person name="Takaki Y."/>
            <person name="Miyazaki M."/>
            <person name="Miyata M."/>
            <person name="Ogawara M."/>
            <person name="Saito Y."/>
            <person name="Sakai S."/>
            <person name="Tahara Y.O."/>
            <person name="Takano Y."/>
            <person name="Tasumi E."/>
            <person name="Uematsu K."/>
            <person name="Yoshimura T."/>
            <person name="Itoh T."/>
            <person name="Ohkuma M."/>
            <person name="Takai K."/>
        </authorList>
    </citation>
    <scope>NUCLEOTIDE SEQUENCE [LARGE SCALE GENOMIC DNA]</scope>
    <source>
        <strain evidence="1 2">MK-D1</strain>
    </source>
</reference>
<dbReference type="KEGG" id="psyt:DSAG12_03695"/>
<dbReference type="EMBL" id="CP042905">
    <property type="protein sequence ID" value="QEE17857.2"/>
    <property type="molecule type" value="Genomic_DNA"/>
</dbReference>
<evidence type="ECO:0000313" key="2">
    <source>
        <dbReference type="Proteomes" id="UP000321408"/>
    </source>
</evidence>
<reference evidence="1 2" key="1">
    <citation type="journal article" date="2020" name="Nature">
        <title>Isolation of an archaeon at the prokaryote-eukaryote interface.</title>
        <authorList>
            <person name="Imachi H."/>
            <person name="Nobu M.K."/>
            <person name="Nakahara N."/>
            <person name="Morono Y."/>
            <person name="Ogawara M."/>
            <person name="Takaki Y."/>
            <person name="Takano Y."/>
            <person name="Uematsu K."/>
            <person name="Ikuta T."/>
            <person name="Ito M."/>
            <person name="Matsui Y."/>
            <person name="Miyazaki M."/>
            <person name="Murata K."/>
            <person name="Saito Y."/>
            <person name="Sakai S."/>
            <person name="Song C."/>
            <person name="Tasumi E."/>
            <person name="Yamanaka Y."/>
            <person name="Yamaguchi T."/>
            <person name="Kamagata Y."/>
            <person name="Tamaki H."/>
            <person name="Takai K."/>
        </authorList>
    </citation>
    <scope>NUCLEOTIDE SEQUENCE [LARGE SCALE GENOMIC DNA]</scope>
    <source>
        <strain evidence="1 2">MK-D1</strain>
    </source>
</reference>
<evidence type="ECO:0000313" key="1">
    <source>
        <dbReference type="EMBL" id="QEE17857.2"/>
    </source>
</evidence>
<gene>
    <name evidence="1" type="ORF">DSAG12_03695</name>
</gene>
<proteinExistence type="predicted"/>
<keyword evidence="2" id="KW-1185">Reference proteome</keyword>
<accession>A0A5B9DGS3</accession>
<name>A0A5B9DGS3_9ARCH</name>
<dbReference type="InterPro" id="IPR039447">
    <property type="entry name" value="UreH-like_TM_dom"/>
</dbReference>
<dbReference type="Pfam" id="PF13386">
    <property type="entry name" value="DsbD_2"/>
    <property type="match status" value="1"/>
</dbReference>
<dbReference type="Proteomes" id="UP000321408">
    <property type="component" value="Chromosome"/>
</dbReference>
<protein>
    <submittedName>
        <fullName evidence="1">Sulfite exporter TauE/SafE family protein</fullName>
    </submittedName>
</protein>
<organism evidence="1 2">
    <name type="scientific">Promethearchaeum syntrophicum</name>
    <dbReference type="NCBI Taxonomy" id="2594042"/>
    <lineage>
        <taxon>Archaea</taxon>
        <taxon>Promethearchaeati</taxon>
        <taxon>Promethearchaeota</taxon>
        <taxon>Promethearchaeia</taxon>
        <taxon>Promethearchaeales</taxon>
        <taxon>Promethearchaeaceae</taxon>
        <taxon>Promethearchaeum</taxon>
    </lineage>
</organism>